<dbReference type="eggNOG" id="COG2011">
    <property type="taxonomic scope" value="Bacteria"/>
</dbReference>
<dbReference type="AlphaFoldDB" id="A0A031G0Z1"/>
<dbReference type="SUPFAM" id="SSF161098">
    <property type="entry name" value="MetI-like"/>
    <property type="match status" value="1"/>
</dbReference>
<dbReference type="PANTHER" id="PTHR30450">
    <property type="entry name" value="ABC TRANSPORTER PERMEASE"/>
    <property type="match status" value="1"/>
</dbReference>
<dbReference type="InterPro" id="IPR051322">
    <property type="entry name" value="AA_ABC_Transporter_Permease"/>
</dbReference>
<feature type="transmembrane region" description="Helical" evidence="7">
    <location>
        <begin position="29"/>
        <end position="53"/>
    </location>
</feature>
<evidence type="ECO:0000256" key="3">
    <source>
        <dbReference type="ARBA" id="ARBA00022475"/>
    </source>
</evidence>
<comment type="caution">
    <text evidence="9">The sequence shown here is derived from an EMBL/GenBank/DDBJ whole genome shotgun (WGS) entry which is preliminary data.</text>
</comment>
<comment type="similarity">
    <text evidence="7">Belongs to the binding-protein-dependent transport system permease family.</text>
</comment>
<evidence type="ECO:0000256" key="7">
    <source>
        <dbReference type="RuleBase" id="RU363032"/>
    </source>
</evidence>
<feature type="transmembrane region" description="Helical" evidence="7">
    <location>
        <begin position="95"/>
        <end position="117"/>
    </location>
</feature>
<comment type="subcellular location">
    <subcellularLocation>
        <location evidence="1 7">Cell membrane</location>
        <topology evidence="1 7">Multi-pass membrane protein</topology>
    </subcellularLocation>
</comment>
<dbReference type="Pfam" id="PF00528">
    <property type="entry name" value="BPD_transp_1"/>
    <property type="match status" value="1"/>
</dbReference>
<dbReference type="Gene3D" id="1.10.3720.10">
    <property type="entry name" value="MetI-like"/>
    <property type="match status" value="1"/>
</dbReference>
<protein>
    <submittedName>
        <fullName evidence="9">Permease</fullName>
    </submittedName>
</protein>
<feature type="transmembrane region" description="Helical" evidence="7">
    <location>
        <begin position="159"/>
        <end position="180"/>
    </location>
</feature>
<evidence type="ECO:0000256" key="5">
    <source>
        <dbReference type="ARBA" id="ARBA00022989"/>
    </source>
</evidence>
<evidence type="ECO:0000259" key="8">
    <source>
        <dbReference type="PROSITE" id="PS50928"/>
    </source>
</evidence>
<dbReference type="InterPro" id="IPR000515">
    <property type="entry name" value="MetI-like"/>
</dbReference>
<dbReference type="GO" id="GO:0005886">
    <property type="term" value="C:plasma membrane"/>
    <property type="evidence" value="ECO:0007669"/>
    <property type="project" value="UniProtKB-SubCell"/>
</dbReference>
<dbReference type="EMBL" id="JFYO01000001">
    <property type="protein sequence ID" value="EZP29580.1"/>
    <property type="molecule type" value="Genomic_DNA"/>
</dbReference>
<dbReference type="PANTHER" id="PTHR30450:SF1">
    <property type="entry name" value="D-METHIONINE TRANSPORT SYSTEM PERMEASE PROTEIN METI-RELATED"/>
    <property type="match status" value="1"/>
</dbReference>
<sequence>MTGQDDILASLGASLVARGDDLIEALGETAYMLGVSLAAAVVIGLPLGAAVYLTRPGGIVPQRIVWSIVNFLINVIRSFPFLLLVVFLVPVTRAVYGTTFGTPAATFSLCVVAVAVYGRLVEQILREVSPGIPRVAQTLGATVPQTVWRFLLPEALPGLVYALTSASISLLSYSTVLGVVGGGGIGDFALRYGYQEYDDVLMYFTILVILIIVLVVQAVGQRISVRLDHR</sequence>
<evidence type="ECO:0000256" key="6">
    <source>
        <dbReference type="ARBA" id="ARBA00023136"/>
    </source>
</evidence>
<dbReference type="PROSITE" id="PS50928">
    <property type="entry name" value="ABC_TM1"/>
    <property type="match status" value="1"/>
</dbReference>
<keyword evidence="5 7" id="KW-1133">Transmembrane helix</keyword>
<name>A0A031G0Z1_9MICO</name>
<evidence type="ECO:0000256" key="1">
    <source>
        <dbReference type="ARBA" id="ARBA00004651"/>
    </source>
</evidence>
<evidence type="ECO:0000256" key="4">
    <source>
        <dbReference type="ARBA" id="ARBA00022692"/>
    </source>
</evidence>
<keyword evidence="2 7" id="KW-0813">Transport</keyword>
<dbReference type="GeneID" id="91431570"/>
<dbReference type="PATRIC" id="fig|273677.3.peg.190"/>
<dbReference type="GO" id="GO:0048473">
    <property type="term" value="P:D-methionine transmembrane transport"/>
    <property type="evidence" value="ECO:0007669"/>
    <property type="project" value="TreeGrafter"/>
</dbReference>
<dbReference type="InterPro" id="IPR035906">
    <property type="entry name" value="MetI-like_sf"/>
</dbReference>
<keyword evidence="6 7" id="KW-0472">Membrane</keyword>
<dbReference type="RefSeq" id="WP_036308706.1">
    <property type="nucleotide sequence ID" value="NZ_CP031421.1"/>
</dbReference>
<evidence type="ECO:0000313" key="10">
    <source>
        <dbReference type="Proteomes" id="UP000024001"/>
    </source>
</evidence>
<feature type="transmembrane region" description="Helical" evidence="7">
    <location>
        <begin position="65"/>
        <end position="89"/>
    </location>
</feature>
<organism evidence="9 10">
    <name type="scientific">Microbacterium oleivorans</name>
    <dbReference type="NCBI Taxonomy" id="273677"/>
    <lineage>
        <taxon>Bacteria</taxon>
        <taxon>Bacillati</taxon>
        <taxon>Actinomycetota</taxon>
        <taxon>Actinomycetes</taxon>
        <taxon>Micrococcales</taxon>
        <taxon>Microbacteriaceae</taxon>
        <taxon>Microbacterium</taxon>
    </lineage>
</organism>
<dbReference type="CDD" id="cd06261">
    <property type="entry name" value="TM_PBP2"/>
    <property type="match status" value="1"/>
</dbReference>
<proteinExistence type="inferred from homology"/>
<dbReference type="KEGG" id="moo:BWL13_01171"/>
<keyword evidence="10" id="KW-1185">Reference proteome</keyword>
<dbReference type="OrthoDB" id="9793490at2"/>
<gene>
    <name evidence="9" type="ORF">BW34_00196</name>
</gene>
<reference evidence="9 10" key="1">
    <citation type="submission" date="2014-03" db="EMBL/GenBank/DDBJ databases">
        <title>Draft Genome Sequences of 13 Willow Endophytes.</title>
        <authorList>
            <person name="Gan H.Y."/>
            <person name="Gan H.M."/>
            <person name="Savka M.A."/>
            <person name="Hudson A.O."/>
        </authorList>
    </citation>
    <scope>NUCLEOTIDE SEQUENCE [LARGE SCALE GENOMIC DNA]</scope>
    <source>
        <strain evidence="9 10">RIT293</strain>
    </source>
</reference>
<accession>A0A031G0Z1</accession>
<dbReference type="Proteomes" id="UP000024001">
    <property type="component" value="Unassembled WGS sequence"/>
</dbReference>
<feature type="transmembrane region" description="Helical" evidence="7">
    <location>
        <begin position="200"/>
        <end position="220"/>
    </location>
</feature>
<evidence type="ECO:0000256" key="2">
    <source>
        <dbReference type="ARBA" id="ARBA00022448"/>
    </source>
</evidence>
<feature type="domain" description="ABC transmembrane type-1" evidence="8">
    <location>
        <begin position="26"/>
        <end position="220"/>
    </location>
</feature>
<keyword evidence="4 7" id="KW-0812">Transmembrane</keyword>
<evidence type="ECO:0000313" key="9">
    <source>
        <dbReference type="EMBL" id="EZP29580.1"/>
    </source>
</evidence>
<keyword evidence="3" id="KW-1003">Cell membrane</keyword>